<protein>
    <submittedName>
        <fullName evidence="8">Response regulator</fullName>
    </submittedName>
</protein>
<feature type="domain" description="Response regulatory" evidence="7">
    <location>
        <begin position="1"/>
        <end position="114"/>
    </location>
</feature>
<keyword evidence="4" id="KW-0238">DNA-binding</keyword>
<proteinExistence type="predicted"/>
<evidence type="ECO:0000259" key="7">
    <source>
        <dbReference type="PROSITE" id="PS50110"/>
    </source>
</evidence>
<evidence type="ECO:0000313" key="8">
    <source>
        <dbReference type="EMBL" id="MDM8562927.1"/>
    </source>
</evidence>
<dbReference type="PANTHER" id="PTHR48111">
    <property type="entry name" value="REGULATOR OF RPOS"/>
    <property type="match status" value="1"/>
</dbReference>
<dbReference type="Pfam" id="PF00072">
    <property type="entry name" value="Response_reg"/>
    <property type="match status" value="1"/>
</dbReference>
<keyword evidence="1 6" id="KW-0597">Phosphoprotein</keyword>
<evidence type="ECO:0000256" key="5">
    <source>
        <dbReference type="ARBA" id="ARBA00023163"/>
    </source>
</evidence>
<dbReference type="SMART" id="SM00448">
    <property type="entry name" value="REC"/>
    <property type="match status" value="1"/>
</dbReference>
<evidence type="ECO:0000256" key="2">
    <source>
        <dbReference type="ARBA" id="ARBA00023012"/>
    </source>
</evidence>
<keyword evidence="3" id="KW-0805">Transcription regulation</keyword>
<name>A0ABT7VTM1_9GAMM</name>
<evidence type="ECO:0000256" key="4">
    <source>
        <dbReference type="ARBA" id="ARBA00023125"/>
    </source>
</evidence>
<feature type="modified residue" description="4-aspartylphosphate" evidence="6">
    <location>
        <position position="47"/>
    </location>
</feature>
<accession>A0ABT7VTM1</accession>
<keyword evidence="2" id="KW-0902">Two-component regulatory system</keyword>
<keyword evidence="5" id="KW-0804">Transcription</keyword>
<evidence type="ECO:0000256" key="3">
    <source>
        <dbReference type="ARBA" id="ARBA00023015"/>
    </source>
</evidence>
<comment type="caution">
    <text evidence="8">The sequence shown here is derived from an EMBL/GenBank/DDBJ whole genome shotgun (WGS) entry which is preliminary data.</text>
</comment>
<evidence type="ECO:0000313" key="9">
    <source>
        <dbReference type="Proteomes" id="UP001171945"/>
    </source>
</evidence>
<reference evidence="8" key="1">
    <citation type="submission" date="2023-06" db="EMBL/GenBank/DDBJ databases">
        <title>Uncultivated large filamentous bacteria from sulfidic sediments reveal new species and different genomic features in energy metabolism and defense.</title>
        <authorList>
            <person name="Fonseca A."/>
        </authorList>
    </citation>
    <scope>NUCLEOTIDE SEQUENCE</scope>
    <source>
        <strain evidence="8">HSG4</strain>
    </source>
</reference>
<organism evidence="8 9">
    <name type="scientific">Candidatus Marithioploca araucensis</name>
    <dbReference type="NCBI Taxonomy" id="70273"/>
    <lineage>
        <taxon>Bacteria</taxon>
        <taxon>Pseudomonadati</taxon>
        <taxon>Pseudomonadota</taxon>
        <taxon>Gammaproteobacteria</taxon>
        <taxon>Thiotrichales</taxon>
        <taxon>Thiotrichaceae</taxon>
        <taxon>Candidatus Marithioploca</taxon>
    </lineage>
</organism>
<dbReference type="InterPro" id="IPR011006">
    <property type="entry name" value="CheY-like_superfamily"/>
</dbReference>
<evidence type="ECO:0000256" key="6">
    <source>
        <dbReference type="PROSITE-ProRule" id="PRU00169"/>
    </source>
</evidence>
<dbReference type="Proteomes" id="UP001171945">
    <property type="component" value="Unassembled WGS sequence"/>
</dbReference>
<dbReference type="InterPro" id="IPR039420">
    <property type="entry name" value="WalR-like"/>
</dbReference>
<keyword evidence="9" id="KW-1185">Reference proteome</keyword>
<dbReference type="Gene3D" id="3.40.50.2300">
    <property type="match status" value="1"/>
</dbReference>
<feature type="non-terminal residue" evidence="8">
    <location>
        <position position="1"/>
    </location>
</feature>
<dbReference type="CDD" id="cd19920">
    <property type="entry name" value="REC_PA4781-like"/>
    <property type="match status" value="1"/>
</dbReference>
<dbReference type="EMBL" id="JAUCGM010000354">
    <property type="protein sequence ID" value="MDM8562927.1"/>
    <property type="molecule type" value="Genomic_DNA"/>
</dbReference>
<evidence type="ECO:0000256" key="1">
    <source>
        <dbReference type="ARBA" id="ARBA00022553"/>
    </source>
</evidence>
<dbReference type="InterPro" id="IPR001789">
    <property type="entry name" value="Sig_transdc_resp-reg_receiver"/>
</dbReference>
<gene>
    <name evidence="8" type="ORF">QUF54_06185</name>
</gene>
<dbReference type="PANTHER" id="PTHR48111:SF1">
    <property type="entry name" value="TWO-COMPONENT RESPONSE REGULATOR ORR33"/>
    <property type="match status" value="1"/>
</dbReference>
<dbReference type="PROSITE" id="PS50110">
    <property type="entry name" value="RESPONSE_REGULATORY"/>
    <property type="match status" value="1"/>
</dbReference>
<dbReference type="SUPFAM" id="SSF52172">
    <property type="entry name" value="CheY-like"/>
    <property type="match status" value="1"/>
</dbReference>
<sequence length="126" mass="14463">IVDDIPFNLNSLSDILERNHFKVTIVSDGNTALKIAELKYPHLILLDLMMPEMDGFEVCRQLKANPKTESIPIIFLTASSETVNKFKGFELGGVDYITKPFHPKEVLIRVKTHLYLNHWQRQKNNG</sequence>